<dbReference type="AlphaFoldDB" id="A0AA87ZIT2"/>
<dbReference type="EMBL" id="BTGU01000002">
    <property type="protein sequence ID" value="GMN27268.1"/>
    <property type="molecule type" value="Genomic_DNA"/>
</dbReference>
<evidence type="ECO:0000256" key="5">
    <source>
        <dbReference type="ARBA" id="ARBA00023136"/>
    </source>
</evidence>
<feature type="transmembrane region" description="Helical" evidence="6">
    <location>
        <begin position="187"/>
        <end position="204"/>
    </location>
</feature>
<evidence type="ECO:0000313" key="8">
    <source>
        <dbReference type="EMBL" id="GMN27268.1"/>
    </source>
</evidence>
<feature type="transmembrane region" description="Helical" evidence="6">
    <location>
        <begin position="145"/>
        <end position="167"/>
    </location>
</feature>
<feature type="transmembrane region" description="Helical" evidence="6">
    <location>
        <begin position="248"/>
        <end position="269"/>
    </location>
</feature>
<comment type="similarity">
    <text evidence="2 6">Belongs to the drug/metabolite transporter (DMT) superfamily. Plant drug/metabolite exporter (P-DME) (TC 2.A.7.4) family.</text>
</comment>
<keyword evidence="9" id="KW-1185">Reference proteome</keyword>
<dbReference type="SUPFAM" id="SSF103481">
    <property type="entry name" value="Multidrug resistance efflux transporter EmrE"/>
    <property type="match status" value="2"/>
</dbReference>
<feature type="domain" description="EamA" evidence="7">
    <location>
        <begin position="186"/>
        <end position="324"/>
    </location>
</feature>
<dbReference type="Pfam" id="PF00892">
    <property type="entry name" value="EamA"/>
    <property type="match status" value="2"/>
</dbReference>
<keyword evidence="4 6" id="KW-1133">Transmembrane helix</keyword>
<feature type="domain" description="EamA" evidence="7">
    <location>
        <begin position="14"/>
        <end position="155"/>
    </location>
</feature>
<evidence type="ECO:0000256" key="4">
    <source>
        <dbReference type="ARBA" id="ARBA00022989"/>
    </source>
</evidence>
<feature type="transmembrane region" description="Helical" evidence="6">
    <location>
        <begin position="216"/>
        <end position="236"/>
    </location>
</feature>
<evidence type="ECO:0000256" key="6">
    <source>
        <dbReference type="RuleBase" id="RU363077"/>
    </source>
</evidence>
<evidence type="ECO:0000256" key="1">
    <source>
        <dbReference type="ARBA" id="ARBA00004141"/>
    </source>
</evidence>
<sequence>MRSKREIVIEESKPYILCLLCVLVEAGNNIISKVTLDKGMSCYVLVFYGYAFGTLATALLAFLFERNNESKISIPILRNVFILSLFGGVLVNTLYYVGLEYTSPVLASVLSNTIPSMTFILAVLCRMEKFDITKQVTQAKVGGTVVAFAGATLMTLYKGIAVISVHITHYSHRSSSAQSFDKKWIKGALLLFISYFSYSASFILQTKTVKVYPAPMTLTSLTCLIATFLSAIMAAILDHRAASWRLSWDITLLAPTYSGIVLFGIAFYLRNLVLRIKGPVFMTAYRPLGTLLVAIMALLILGEVLHLGSIVGAMLIIIGLYAILWGKNEETQKIPLVNAVSEQDVETKLEK</sequence>
<feature type="transmembrane region" description="Helical" evidence="6">
    <location>
        <begin position="105"/>
        <end position="124"/>
    </location>
</feature>
<feature type="transmembrane region" description="Helical" evidence="6">
    <location>
        <begin position="12"/>
        <end position="31"/>
    </location>
</feature>
<dbReference type="Proteomes" id="UP001187192">
    <property type="component" value="Unassembled WGS sequence"/>
</dbReference>
<feature type="transmembrane region" description="Helical" evidence="6">
    <location>
        <begin position="281"/>
        <end position="301"/>
    </location>
</feature>
<dbReference type="GO" id="GO:0016020">
    <property type="term" value="C:membrane"/>
    <property type="evidence" value="ECO:0007669"/>
    <property type="project" value="UniProtKB-SubCell"/>
</dbReference>
<comment type="caution">
    <text evidence="8">The sequence shown here is derived from an EMBL/GenBank/DDBJ whole genome shotgun (WGS) entry which is preliminary data.</text>
</comment>
<dbReference type="GO" id="GO:0022857">
    <property type="term" value="F:transmembrane transporter activity"/>
    <property type="evidence" value="ECO:0007669"/>
    <property type="project" value="InterPro"/>
</dbReference>
<evidence type="ECO:0000259" key="7">
    <source>
        <dbReference type="Pfam" id="PF00892"/>
    </source>
</evidence>
<proteinExistence type="inferred from homology"/>
<name>A0AA87ZIT2_FICCA</name>
<protein>
    <recommendedName>
        <fullName evidence="6">WAT1-related protein</fullName>
    </recommendedName>
</protein>
<evidence type="ECO:0000256" key="2">
    <source>
        <dbReference type="ARBA" id="ARBA00007635"/>
    </source>
</evidence>
<dbReference type="InterPro" id="IPR030184">
    <property type="entry name" value="WAT1-related"/>
</dbReference>
<comment type="subcellular location">
    <subcellularLocation>
        <location evidence="1 6">Membrane</location>
        <topology evidence="1 6">Multi-pass membrane protein</topology>
    </subcellularLocation>
</comment>
<reference evidence="8" key="1">
    <citation type="submission" date="2023-07" db="EMBL/GenBank/DDBJ databases">
        <title>draft genome sequence of fig (Ficus carica).</title>
        <authorList>
            <person name="Takahashi T."/>
            <person name="Nishimura K."/>
        </authorList>
    </citation>
    <scope>NUCLEOTIDE SEQUENCE</scope>
</reference>
<evidence type="ECO:0000313" key="9">
    <source>
        <dbReference type="Proteomes" id="UP001187192"/>
    </source>
</evidence>
<keyword evidence="3 6" id="KW-0812">Transmembrane</keyword>
<accession>A0AA87ZIT2</accession>
<feature type="transmembrane region" description="Helical" evidence="6">
    <location>
        <begin position="76"/>
        <end position="99"/>
    </location>
</feature>
<feature type="transmembrane region" description="Helical" evidence="6">
    <location>
        <begin position="307"/>
        <end position="326"/>
    </location>
</feature>
<dbReference type="InterPro" id="IPR000620">
    <property type="entry name" value="EamA_dom"/>
</dbReference>
<feature type="transmembrane region" description="Helical" evidence="6">
    <location>
        <begin position="43"/>
        <end position="64"/>
    </location>
</feature>
<dbReference type="Gene3D" id="1.10.3730.20">
    <property type="match status" value="1"/>
</dbReference>
<organism evidence="8 9">
    <name type="scientific">Ficus carica</name>
    <name type="common">Common fig</name>
    <dbReference type="NCBI Taxonomy" id="3494"/>
    <lineage>
        <taxon>Eukaryota</taxon>
        <taxon>Viridiplantae</taxon>
        <taxon>Streptophyta</taxon>
        <taxon>Embryophyta</taxon>
        <taxon>Tracheophyta</taxon>
        <taxon>Spermatophyta</taxon>
        <taxon>Magnoliopsida</taxon>
        <taxon>eudicotyledons</taxon>
        <taxon>Gunneridae</taxon>
        <taxon>Pentapetalae</taxon>
        <taxon>rosids</taxon>
        <taxon>fabids</taxon>
        <taxon>Rosales</taxon>
        <taxon>Moraceae</taxon>
        <taxon>Ficeae</taxon>
        <taxon>Ficus</taxon>
    </lineage>
</organism>
<gene>
    <name evidence="8" type="ORF">TIFTF001_001577</name>
</gene>
<dbReference type="InterPro" id="IPR037185">
    <property type="entry name" value="EmrE-like"/>
</dbReference>
<keyword evidence="5 6" id="KW-0472">Membrane</keyword>
<dbReference type="PANTHER" id="PTHR31218">
    <property type="entry name" value="WAT1-RELATED PROTEIN"/>
    <property type="match status" value="1"/>
</dbReference>
<evidence type="ECO:0000256" key="3">
    <source>
        <dbReference type="ARBA" id="ARBA00022692"/>
    </source>
</evidence>